<keyword evidence="1" id="KW-0472">Membrane</keyword>
<organism evidence="2 3">
    <name type="scientific">Flavobacterium polysaccharolyticum</name>
    <dbReference type="NCBI Taxonomy" id="3133148"/>
    <lineage>
        <taxon>Bacteria</taxon>
        <taxon>Pseudomonadati</taxon>
        <taxon>Bacteroidota</taxon>
        <taxon>Flavobacteriia</taxon>
        <taxon>Flavobacteriales</taxon>
        <taxon>Flavobacteriaceae</taxon>
        <taxon>Flavobacterium</taxon>
    </lineage>
</organism>
<dbReference type="EMBL" id="JBCGDP010000020">
    <property type="protein sequence ID" value="MEM0578135.1"/>
    <property type="molecule type" value="Genomic_DNA"/>
</dbReference>
<protein>
    <submittedName>
        <fullName evidence="2">Uncharacterized protein</fullName>
    </submittedName>
</protein>
<keyword evidence="3" id="KW-1185">Reference proteome</keyword>
<accession>A0ABU9NS44</accession>
<comment type="caution">
    <text evidence="2">The sequence shown here is derived from an EMBL/GenBank/DDBJ whole genome shotgun (WGS) entry which is preliminary data.</text>
</comment>
<sequence length="124" mass="14471">MKRGIIYIIVLATFFQSFSNLWIIGAFYVNQDYIAQNLCINRFDKIPLCNGKCYLNTKLSKNESKEEKIPNIKEKETLLYFNFQKTIAFTITITLEIRQKIVDLNVSKIRAPYLFAILQPPKLA</sequence>
<gene>
    <name evidence="2" type="ORF">WFZ86_16655</name>
</gene>
<keyword evidence="1" id="KW-1133">Transmembrane helix</keyword>
<evidence type="ECO:0000313" key="3">
    <source>
        <dbReference type="Proteomes" id="UP001468798"/>
    </source>
</evidence>
<feature type="transmembrane region" description="Helical" evidence="1">
    <location>
        <begin position="7"/>
        <end position="29"/>
    </location>
</feature>
<evidence type="ECO:0000313" key="2">
    <source>
        <dbReference type="EMBL" id="MEM0578135.1"/>
    </source>
</evidence>
<dbReference type="Proteomes" id="UP001468798">
    <property type="component" value="Unassembled WGS sequence"/>
</dbReference>
<keyword evidence="1" id="KW-0812">Transmembrane</keyword>
<name>A0ABU9NS44_9FLAO</name>
<dbReference type="RefSeq" id="WP_342692977.1">
    <property type="nucleotide sequence ID" value="NZ_JBCGDP010000020.1"/>
</dbReference>
<proteinExistence type="predicted"/>
<reference evidence="2 3" key="1">
    <citation type="submission" date="2024-03" db="EMBL/GenBank/DDBJ databases">
        <title>Two novel species of the genus Flavobacterium exhibiting potentially degradation of complex polysaccharides.</title>
        <authorList>
            <person name="Lian X."/>
        </authorList>
    </citation>
    <scope>NUCLEOTIDE SEQUENCE [LARGE SCALE GENOMIC DNA]</scope>
    <source>
        <strain evidence="2 3">N6</strain>
    </source>
</reference>
<evidence type="ECO:0000256" key="1">
    <source>
        <dbReference type="SAM" id="Phobius"/>
    </source>
</evidence>